<gene>
    <name evidence="2" type="ORF">SAMN05192558_101473</name>
</gene>
<dbReference type="AlphaFoldDB" id="A0A1H0FQU3"/>
<name>A0A1H0FQU3_9PSEU</name>
<organism evidence="2 3">
    <name type="scientific">Actinokineospora alba</name>
    <dbReference type="NCBI Taxonomy" id="504798"/>
    <lineage>
        <taxon>Bacteria</taxon>
        <taxon>Bacillati</taxon>
        <taxon>Actinomycetota</taxon>
        <taxon>Actinomycetes</taxon>
        <taxon>Pseudonocardiales</taxon>
        <taxon>Pseudonocardiaceae</taxon>
        <taxon>Actinokineospora</taxon>
    </lineage>
</organism>
<reference evidence="3" key="1">
    <citation type="submission" date="2016-10" db="EMBL/GenBank/DDBJ databases">
        <authorList>
            <person name="Varghese N."/>
            <person name="Submissions S."/>
        </authorList>
    </citation>
    <scope>NUCLEOTIDE SEQUENCE [LARGE SCALE GENOMIC DNA]</scope>
    <source>
        <strain evidence="3">IBRC-M 10655</strain>
    </source>
</reference>
<dbReference type="STRING" id="504798.SAMN05421871_103398"/>
<sequence length="283" mass="30593">MLLVIDVVGVAVAALYGLLGPFTDLIAGPELGELRGKERFNALTSTRQLVLASVGGALAAIGVVVTTRTYTANKRGQVTDRYGKAVALLTSDKLGERLGGLYALEHVMRESPTDQGAVVDVLMAFIREHSADRVRLHWRPAGDGAELTAARFTRATLTQARFHGGSALRADFSHARLAGTDFVDVPLAAAVFEDAALAGTRFAGCDLSRTRFAVRSSSTVVLHDCVLVDLDWTAEGRRQGIDERDNELDPAAVDYLTRVRGEIIRRDHERQSSYPGTWSTGDE</sequence>
<keyword evidence="3" id="KW-1185">Reference proteome</keyword>
<evidence type="ECO:0000313" key="2">
    <source>
        <dbReference type="EMBL" id="SDN97048.1"/>
    </source>
</evidence>
<dbReference type="Gene3D" id="2.160.20.80">
    <property type="entry name" value="E3 ubiquitin-protein ligase SopA"/>
    <property type="match status" value="1"/>
</dbReference>
<feature type="transmembrane region" description="Helical" evidence="1">
    <location>
        <begin position="48"/>
        <end position="67"/>
    </location>
</feature>
<dbReference type="Pfam" id="PF00805">
    <property type="entry name" value="Pentapeptide"/>
    <property type="match status" value="1"/>
</dbReference>
<dbReference type="Proteomes" id="UP000199651">
    <property type="component" value="Unassembled WGS sequence"/>
</dbReference>
<keyword evidence="1" id="KW-0472">Membrane</keyword>
<evidence type="ECO:0000256" key="1">
    <source>
        <dbReference type="SAM" id="Phobius"/>
    </source>
</evidence>
<dbReference type="SUPFAM" id="SSF141571">
    <property type="entry name" value="Pentapeptide repeat-like"/>
    <property type="match status" value="1"/>
</dbReference>
<feature type="transmembrane region" description="Helical" evidence="1">
    <location>
        <begin position="7"/>
        <end position="28"/>
    </location>
</feature>
<dbReference type="EMBL" id="FNJB01000001">
    <property type="protein sequence ID" value="SDN97048.1"/>
    <property type="molecule type" value="Genomic_DNA"/>
</dbReference>
<protein>
    <submittedName>
        <fullName evidence="2">Pentapeptide repeat-containing protein</fullName>
    </submittedName>
</protein>
<keyword evidence="1" id="KW-0812">Transmembrane</keyword>
<dbReference type="InterPro" id="IPR001646">
    <property type="entry name" value="5peptide_repeat"/>
</dbReference>
<accession>A0A1H0FQU3</accession>
<evidence type="ECO:0000313" key="3">
    <source>
        <dbReference type="Proteomes" id="UP000199651"/>
    </source>
</evidence>
<keyword evidence="1" id="KW-1133">Transmembrane helix</keyword>
<proteinExistence type="predicted"/>